<evidence type="ECO:0000259" key="1">
    <source>
        <dbReference type="Pfam" id="PF01738"/>
    </source>
</evidence>
<accession>A0A5B2VPR0</accession>
<reference evidence="2 3" key="1">
    <citation type="submission" date="2019-09" db="EMBL/GenBank/DDBJ databases">
        <title>Chitinophaga ginsengihumi sp. nov., isolated from soil of ginseng rhizosphere.</title>
        <authorList>
            <person name="Lee J."/>
        </authorList>
    </citation>
    <scope>NUCLEOTIDE SEQUENCE [LARGE SCALE GENOMIC DNA]</scope>
    <source>
        <strain evidence="2 3">BN140078</strain>
    </source>
</reference>
<dbReference type="GO" id="GO:0016787">
    <property type="term" value="F:hydrolase activity"/>
    <property type="evidence" value="ECO:0007669"/>
    <property type="project" value="UniProtKB-KW"/>
</dbReference>
<keyword evidence="3" id="KW-1185">Reference proteome</keyword>
<sequence>MDQRIINLFDEYTHKPLRRDEFISRLIKLTGSLAAATAILPMLEMNYAHAATVPENAAGIEGEDITYPGDGITMKGYLVKPAGQDSAKKGTVIVIHENRGLNPHIRDVTRRVAQAGFIALAPDALSGTGGTPQNEDEARDLIGKLDAQKNLQNFLKAIDYLSGLPNSNGKTGCVGFCWGGAMANQMAVNAPSLKAAVAYYGRQPDAADVPKIKAAVQLHYGGLDERVNAGIPAYEAALKAASVKYELYIYEGAQHAFNNDTAPTRYNKEAAEQAWGRTLRLFNDTLK</sequence>
<dbReference type="Pfam" id="PF01738">
    <property type="entry name" value="DLH"/>
    <property type="match status" value="1"/>
</dbReference>
<protein>
    <submittedName>
        <fullName evidence="2">Dienelactone hydrolase family protein</fullName>
    </submittedName>
</protein>
<dbReference type="Proteomes" id="UP000324611">
    <property type="component" value="Unassembled WGS sequence"/>
</dbReference>
<dbReference type="SUPFAM" id="SSF53474">
    <property type="entry name" value="alpha/beta-Hydrolases"/>
    <property type="match status" value="1"/>
</dbReference>
<feature type="domain" description="Dienelactone hydrolase" evidence="1">
    <location>
        <begin position="74"/>
        <end position="284"/>
    </location>
</feature>
<reference evidence="2 3" key="2">
    <citation type="submission" date="2019-09" db="EMBL/GenBank/DDBJ databases">
        <authorList>
            <person name="Jin C."/>
        </authorList>
    </citation>
    <scope>NUCLEOTIDE SEQUENCE [LARGE SCALE GENOMIC DNA]</scope>
    <source>
        <strain evidence="2 3">BN140078</strain>
    </source>
</reference>
<dbReference type="RefSeq" id="WP_149841574.1">
    <property type="nucleotide sequence ID" value="NZ_VUOC01000004.1"/>
</dbReference>
<dbReference type="InterPro" id="IPR002925">
    <property type="entry name" value="Dienelactn_hydro"/>
</dbReference>
<evidence type="ECO:0000313" key="3">
    <source>
        <dbReference type="Proteomes" id="UP000324611"/>
    </source>
</evidence>
<comment type="caution">
    <text evidence="2">The sequence shown here is derived from an EMBL/GenBank/DDBJ whole genome shotgun (WGS) entry which is preliminary data.</text>
</comment>
<dbReference type="InterPro" id="IPR029058">
    <property type="entry name" value="AB_hydrolase_fold"/>
</dbReference>
<organism evidence="2 3">
    <name type="scientific">Chitinophaga agrisoli</name>
    <dbReference type="NCBI Taxonomy" id="2607653"/>
    <lineage>
        <taxon>Bacteria</taxon>
        <taxon>Pseudomonadati</taxon>
        <taxon>Bacteroidota</taxon>
        <taxon>Chitinophagia</taxon>
        <taxon>Chitinophagales</taxon>
        <taxon>Chitinophagaceae</taxon>
        <taxon>Chitinophaga</taxon>
    </lineage>
</organism>
<dbReference type="PANTHER" id="PTHR46623:SF6">
    <property type="entry name" value="ALPHA_BETA-HYDROLASES SUPERFAMILY PROTEIN"/>
    <property type="match status" value="1"/>
</dbReference>
<dbReference type="Gene3D" id="3.40.50.1820">
    <property type="entry name" value="alpha/beta hydrolase"/>
    <property type="match status" value="1"/>
</dbReference>
<proteinExistence type="predicted"/>
<name>A0A5B2VPR0_9BACT</name>
<gene>
    <name evidence="2" type="ORF">F0L74_30030</name>
</gene>
<dbReference type="PANTHER" id="PTHR46623">
    <property type="entry name" value="CARBOXYMETHYLENEBUTENOLIDASE-RELATED"/>
    <property type="match status" value="1"/>
</dbReference>
<keyword evidence="2" id="KW-0378">Hydrolase</keyword>
<dbReference type="InterPro" id="IPR051049">
    <property type="entry name" value="Dienelactone_hydrolase-like"/>
</dbReference>
<dbReference type="EMBL" id="VUOC01000004">
    <property type="protein sequence ID" value="KAA2240396.1"/>
    <property type="molecule type" value="Genomic_DNA"/>
</dbReference>
<evidence type="ECO:0000313" key="2">
    <source>
        <dbReference type="EMBL" id="KAA2240396.1"/>
    </source>
</evidence>
<dbReference type="AlphaFoldDB" id="A0A5B2VPR0"/>